<proteinExistence type="predicted"/>
<reference evidence="1" key="1">
    <citation type="submission" date="2021-08" db="EMBL/GenBank/DDBJ databases">
        <authorList>
            <person name="Misof B."/>
            <person name="Oliver O."/>
            <person name="Podsiadlowski L."/>
            <person name="Donath A."/>
            <person name="Peters R."/>
            <person name="Mayer C."/>
            <person name="Rust J."/>
            <person name="Gunkel S."/>
            <person name="Lesny P."/>
            <person name="Martin S."/>
            <person name="Oeyen J.P."/>
            <person name="Petersen M."/>
            <person name="Panagiotis P."/>
            <person name="Wilbrandt J."/>
            <person name="Tanja T."/>
        </authorList>
    </citation>
    <scope>NUCLEOTIDE SEQUENCE</scope>
    <source>
        <strain evidence="1">GBR_01_08_01A</strain>
        <tissue evidence="1">Thorax + abdomen</tissue>
    </source>
</reference>
<reference evidence="1" key="2">
    <citation type="journal article" date="2023" name="Commun. Biol.">
        <title>Intrasexual cuticular hydrocarbon dimorphism in a wasp sheds light on hydrocarbon biosynthesis genes in Hymenoptera.</title>
        <authorList>
            <person name="Moris V.C."/>
            <person name="Podsiadlowski L."/>
            <person name="Martin S."/>
            <person name="Oeyen J.P."/>
            <person name="Donath A."/>
            <person name="Petersen M."/>
            <person name="Wilbrandt J."/>
            <person name="Misof B."/>
            <person name="Liedtke D."/>
            <person name="Thamm M."/>
            <person name="Scheiner R."/>
            <person name="Schmitt T."/>
            <person name="Niehuis O."/>
        </authorList>
    </citation>
    <scope>NUCLEOTIDE SEQUENCE</scope>
    <source>
        <strain evidence="1">GBR_01_08_01A</strain>
    </source>
</reference>
<comment type="caution">
    <text evidence="1">The sequence shown here is derived from an EMBL/GenBank/DDBJ whole genome shotgun (WGS) entry which is preliminary data.</text>
</comment>
<sequence length="161" mass="19126">MSDKQKEKSRVYITGRKSVNQAMELLKTRLDNKKRSWNNKDDERSRKIMLHCTNVPWQKKSCTSLTGFSKTLFMLEVRMHLAKHNWKLIQRLFSFLPDYSNEIEYLMWRYALIILLYSPNSDSSNLQQFLELCIGNQGLNDKEELERLLLLQNRNLPASIL</sequence>
<organism evidence="1 2">
    <name type="scientific">Odynerus spinipes</name>
    <dbReference type="NCBI Taxonomy" id="1348599"/>
    <lineage>
        <taxon>Eukaryota</taxon>
        <taxon>Metazoa</taxon>
        <taxon>Ecdysozoa</taxon>
        <taxon>Arthropoda</taxon>
        <taxon>Hexapoda</taxon>
        <taxon>Insecta</taxon>
        <taxon>Pterygota</taxon>
        <taxon>Neoptera</taxon>
        <taxon>Endopterygota</taxon>
        <taxon>Hymenoptera</taxon>
        <taxon>Apocrita</taxon>
        <taxon>Aculeata</taxon>
        <taxon>Vespoidea</taxon>
        <taxon>Vespidae</taxon>
        <taxon>Eumeninae</taxon>
        <taxon>Odynerus</taxon>
    </lineage>
</organism>
<dbReference type="EMBL" id="JAIFRP010004357">
    <property type="protein sequence ID" value="KAK2577542.1"/>
    <property type="molecule type" value="Genomic_DNA"/>
</dbReference>
<evidence type="ECO:0000313" key="2">
    <source>
        <dbReference type="Proteomes" id="UP001258017"/>
    </source>
</evidence>
<dbReference type="AlphaFoldDB" id="A0AAD9RD33"/>
<dbReference type="Proteomes" id="UP001258017">
    <property type="component" value="Unassembled WGS sequence"/>
</dbReference>
<keyword evidence="2" id="KW-1185">Reference proteome</keyword>
<name>A0AAD9RD33_9HYME</name>
<accession>A0AAD9RD33</accession>
<evidence type="ECO:0000313" key="1">
    <source>
        <dbReference type="EMBL" id="KAK2577542.1"/>
    </source>
</evidence>
<gene>
    <name evidence="1" type="ORF">KPH14_003626</name>
</gene>
<protein>
    <submittedName>
        <fullName evidence="1">Uncharacterized protein</fullName>
    </submittedName>
</protein>